<dbReference type="AlphaFoldDB" id="A0A7I7X338"/>
<evidence type="ECO:0000313" key="1">
    <source>
        <dbReference type="EMBL" id="BBZ23902.1"/>
    </source>
</evidence>
<dbReference type="EMBL" id="AP022609">
    <property type="protein sequence ID" value="BBZ23902.1"/>
    <property type="molecule type" value="Genomic_DNA"/>
</dbReference>
<reference evidence="1 2" key="1">
    <citation type="journal article" date="2019" name="Emerg. Microbes Infect.">
        <title>Comprehensive subspecies identification of 175 nontuberculous mycobacteria species based on 7547 genomic profiles.</title>
        <authorList>
            <person name="Matsumoto Y."/>
            <person name="Kinjo T."/>
            <person name="Motooka D."/>
            <person name="Nabeya D."/>
            <person name="Jung N."/>
            <person name="Uechi K."/>
            <person name="Horii T."/>
            <person name="Iida T."/>
            <person name="Fujita J."/>
            <person name="Nakamura S."/>
        </authorList>
    </citation>
    <scope>NUCLEOTIDE SEQUENCE [LARGE SCALE GENOMIC DNA]</scope>
    <source>
        <strain evidence="1 2">JCM 13571</strain>
    </source>
</reference>
<dbReference type="KEGG" id="mhib:MHIB_23200"/>
<gene>
    <name evidence="1" type="ORF">MHIB_23200</name>
</gene>
<protein>
    <submittedName>
        <fullName evidence="1">Uncharacterized protein</fullName>
    </submittedName>
</protein>
<keyword evidence="2" id="KW-1185">Reference proteome</keyword>
<proteinExistence type="predicted"/>
<dbReference type="Proteomes" id="UP000467260">
    <property type="component" value="Chromosome"/>
</dbReference>
<name>A0A7I7X338_9MYCO</name>
<organism evidence="1 2">
    <name type="scientific">Mycolicibacter hiberniae</name>
    <dbReference type="NCBI Taxonomy" id="29314"/>
    <lineage>
        <taxon>Bacteria</taxon>
        <taxon>Bacillati</taxon>
        <taxon>Actinomycetota</taxon>
        <taxon>Actinomycetes</taxon>
        <taxon>Mycobacteriales</taxon>
        <taxon>Mycobacteriaceae</taxon>
        <taxon>Mycolicibacter</taxon>
    </lineage>
</organism>
<evidence type="ECO:0000313" key="2">
    <source>
        <dbReference type="Proteomes" id="UP000467260"/>
    </source>
</evidence>
<accession>A0A7I7X338</accession>
<sequence length="51" mass="5652">MNFVSDLLENLESGFGRRVVCDVTHDDIELPKPMTVLDVLAGFNNSCVEVL</sequence>